<dbReference type="SUPFAM" id="SSF46689">
    <property type="entry name" value="Homeodomain-like"/>
    <property type="match status" value="1"/>
</dbReference>
<evidence type="ECO:0000256" key="5">
    <source>
        <dbReference type="PROSITE-ProRule" id="PRU00335"/>
    </source>
</evidence>
<keyword evidence="1" id="KW-0678">Repressor</keyword>
<dbReference type="InterPro" id="IPR001647">
    <property type="entry name" value="HTH_TetR"/>
</dbReference>
<feature type="domain" description="HTH tetR-type" evidence="6">
    <location>
        <begin position="7"/>
        <end position="67"/>
    </location>
</feature>
<dbReference type="PANTHER" id="PTHR30055">
    <property type="entry name" value="HTH-TYPE TRANSCRIPTIONAL REGULATOR RUTR"/>
    <property type="match status" value="1"/>
</dbReference>
<reference evidence="7 8" key="1">
    <citation type="submission" date="2024-08" db="EMBL/GenBank/DDBJ databases">
        <title>Genome mining of Saccharopolyspora cebuensis PGLac3 from Nigerian medicinal plant.</title>
        <authorList>
            <person name="Ezeobiora C.E."/>
            <person name="Igbokwe N.H."/>
            <person name="Amin D.H."/>
            <person name="Mendie U.E."/>
        </authorList>
    </citation>
    <scope>NUCLEOTIDE SEQUENCE [LARGE SCALE GENOMIC DNA]</scope>
    <source>
        <strain evidence="7 8">PGLac3</strain>
    </source>
</reference>
<accession>A0ABV4CDY6</accession>
<evidence type="ECO:0000256" key="1">
    <source>
        <dbReference type="ARBA" id="ARBA00022491"/>
    </source>
</evidence>
<dbReference type="PROSITE" id="PS50977">
    <property type="entry name" value="HTH_TETR_2"/>
    <property type="match status" value="1"/>
</dbReference>
<evidence type="ECO:0000256" key="2">
    <source>
        <dbReference type="ARBA" id="ARBA00023015"/>
    </source>
</evidence>
<dbReference type="InterPro" id="IPR009057">
    <property type="entry name" value="Homeodomain-like_sf"/>
</dbReference>
<evidence type="ECO:0000313" key="8">
    <source>
        <dbReference type="Proteomes" id="UP001564626"/>
    </source>
</evidence>
<keyword evidence="2" id="KW-0805">Transcription regulation</keyword>
<feature type="DNA-binding region" description="H-T-H motif" evidence="5">
    <location>
        <begin position="30"/>
        <end position="49"/>
    </location>
</feature>
<dbReference type="InterPro" id="IPR023772">
    <property type="entry name" value="DNA-bd_HTH_TetR-type_CS"/>
</dbReference>
<organism evidence="7 8">
    <name type="scientific">Saccharopolyspora cebuensis</name>
    <dbReference type="NCBI Taxonomy" id="418759"/>
    <lineage>
        <taxon>Bacteria</taxon>
        <taxon>Bacillati</taxon>
        <taxon>Actinomycetota</taxon>
        <taxon>Actinomycetes</taxon>
        <taxon>Pseudonocardiales</taxon>
        <taxon>Pseudonocardiaceae</taxon>
        <taxon>Saccharopolyspora</taxon>
    </lineage>
</organism>
<evidence type="ECO:0000256" key="3">
    <source>
        <dbReference type="ARBA" id="ARBA00023125"/>
    </source>
</evidence>
<dbReference type="Pfam" id="PF13977">
    <property type="entry name" value="TetR_C_6"/>
    <property type="match status" value="1"/>
</dbReference>
<dbReference type="Pfam" id="PF00440">
    <property type="entry name" value="TetR_N"/>
    <property type="match status" value="1"/>
</dbReference>
<dbReference type="InterPro" id="IPR039538">
    <property type="entry name" value="BetI_C"/>
</dbReference>
<dbReference type="RefSeq" id="WP_369774681.1">
    <property type="nucleotide sequence ID" value="NZ_JBGEHV010000010.1"/>
</dbReference>
<dbReference type="EMBL" id="JBGEHV010000010">
    <property type="protein sequence ID" value="MEY8039319.1"/>
    <property type="molecule type" value="Genomic_DNA"/>
</dbReference>
<keyword evidence="4" id="KW-0804">Transcription</keyword>
<dbReference type="InterPro" id="IPR050109">
    <property type="entry name" value="HTH-type_TetR-like_transc_reg"/>
</dbReference>
<dbReference type="Gene3D" id="1.10.357.10">
    <property type="entry name" value="Tetracycline Repressor, domain 2"/>
    <property type="match status" value="1"/>
</dbReference>
<evidence type="ECO:0000256" key="4">
    <source>
        <dbReference type="ARBA" id="ARBA00023163"/>
    </source>
</evidence>
<protein>
    <submittedName>
        <fullName evidence="7">TetR/AcrR family transcriptional regulator</fullName>
    </submittedName>
</protein>
<name>A0ABV4CDY6_9PSEU</name>
<keyword evidence="3 5" id="KW-0238">DNA-binding</keyword>
<evidence type="ECO:0000313" key="7">
    <source>
        <dbReference type="EMBL" id="MEY8039319.1"/>
    </source>
</evidence>
<gene>
    <name evidence="7" type="ORF">AB8O55_07905</name>
</gene>
<dbReference type="SUPFAM" id="SSF48498">
    <property type="entry name" value="Tetracyclin repressor-like, C-terminal domain"/>
    <property type="match status" value="1"/>
</dbReference>
<sequence length="208" mass="22785">MRTIDSEARRRVLADAVWRLIRQGGLEAASVRAVAAETGLSTGSVRHFFATQDELHVFAMEELLRRMTARVEDTLSADAAAGPTGPACARDRVRAALLDLLPTTAESAADFHAHLQFIVKAVIHRPLEPTARRVHEELQRFYERCLDYLVLTGAARADLDPTAAAGELAVVMDGLVLRRLTAPELLGVERMFDVLDGHLRGLAPREAS</sequence>
<dbReference type="PANTHER" id="PTHR30055:SF226">
    <property type="entry name" value="HTH-TYPE TRANSCRIPTIONAL REGULATOR PKSA"/>
    <property type="match status" value="1"/>
</dbReference>
<evidence type="ECO:0000259" key="6">
    <source>
        <dbReference type="PROSITE" id="PS50977"/>
    </source>
</evidence>
<dbReference type="Proteomes" id="UP001564626">
    <property type="component" value="Unassembled WGS sequence"/>
</dbReference>
<dbReference type="InterPro" id="IPR036271">
    <property type="entry name" value="Tet_transcr_reg_TetR-rel_C_sf"/>
</dbReference>
<comment type="caution">
    <text evidence="7">The sequence shown here is derived from an EMBL/GenBank/DDBJ whole genome shotgun (WGS) entry which is preliminary data.</text>
</comment>
<dbReference type="PROSITE" id="PS01081">
    <property type="entry name" value="HTH_TETR_1"/>
    <property type="match status" value="1"/>
</dbReference>
<keyword evidence="8" id="KW-1185">Reference proteome</keyword>
<proteinExistence type="predicted"/>